<dbReference type="Proteomes" id="UP000298340">
    <property type="component" value="Unassembled WGS sequence"/>
</dbReference>
<sequence length="219" mass="25076">QNSIFKNKTKIMDTDTFNIPTAPYSFAENNILVSPEEDLLADQELSERVTTPGNVLLFSGQKLSEKEKYDWCLQVIVERQMPAGFTISGTFEIKEVLNEMIRSAPHLFFKIIKKEFLSEAQSDWLSRTISFRILSEAVIQSDQSKESYLRILEKFYHVLGAITIRGIAAKDMQSLLLKKLLNAAAHNNWSLISIDKIWNELIWEVVTKKGIAKKSFLTD</sequence>
<dbReference type="EMBL" id="QWDN01000092">
    <property type="protein sequence ID" value="TEB41593.1"/>
    <property type="molecule type" value="Genomic_DNA"/>
</dbReference>
<name>A0A4Y7U577_9FLAO</name>
<comment type="caution">
    <text evidence="1">The sequence shown here is derived from an EMBL/GenBank/DDBJ whole genome shotgun (WGS) entry which is preliminary data.</text>
</comment>
<gene>
    <name evidence="1" type="ORF">D0809_24735</name>
</gene>
<proteinExistence type="predicted"/>
<feature type="non-terminal residue" evidence="1">
    <location>
        <position position="1"/>
    </location>
</feature>
<organism evidence="1 2">
    <name type="scientific">Flavobacterium circumlabens</name>
    <dbReference type="NCBI Taxonomy" id="2133765"/>
    <lineage>
        <taxon>Bacteria</taxon>
        <taxon>Pseudomonadati</taxon>
        <taxon>Bacteroidota</taxon>
        <taxon>Flavobacteriia</taxon>
        <taxon>Flavobacteriales</taxon>
        <taxon>Flavobacteriaceae</taxon>
        <taxon>Flavobacterium</taxon>
    </lineage>
</organism>
<dbReference type="AlphaFoldDB" id="A0A4Y7U577"/>
<evidence type="ECO:0000313" key="2">
    <source>
        <dbReference type="Proteomes" id="UP000298340"/>
    </source>
</evidence>
<evidence type="ECO:0000313" key="1">
    <source>
        <dbReference type="EMBL" id="TEB41593.1"/>
    </source>
</evidence>
<feature type="non-terminal residue" evidence="1">
    <location>
        <position position="219"/>
    </location>
</feature>
<protein>
    <submittedName>
        <fullName evidence="1">Uncharacterized protein</fullName>
    </submittedName>
</protein>
<reference evidence="1 2" key="1">
    <citation type="journal article" date="2018" name="Syst. Appl. Microbiol.">
        <title>Flavobacterium circumlabens sp. nov. and Flavobacterium cupreum sp. nov., two psychrotrophic species isolated from Antarctic environmental samples.</title>
        <authorList>
            <person name="Kralova S."/>
            <person name="Busse H.J."/>
            <person name="Svec P."/>
            <person name="Maslanova I."/>
            <person name="Stankova E."/>
            <person name="Bartak M."/>
            <person name="Sedlacek I."/>
        </authorList>
    </citation>
    <scope>NUCLEOTIDE SEQUENCE [LARGE SCALE GENOMIC DNA]</scope>
    <source>
        <strain evidence="1 2">CCM 8828</strain>
    </source>
</reference>
<accession>A0A4Y7U577</accession>